<name>A0AAW2BX76_9ROSI</name>
<evidence type="ECO:0000313" key="1">
    <source>
        <dbReference type="EMBL" id="KAK9989515.1"/>
    </source>
</evidence>
<protein>
    <submittedName>
        <fullName evidence="1">Uncharacterized protein</fullName>
    </submittedName>
</protein>
<proteinExistence type="predicted"/>
<dbReference type="Proteomes" id="UP001459277">
    <property type="component" value="Unassembled WGS sequence"/>
</dbReference>
<dbReference type="AlphaFoldDB" id="A0AAW2BX76"/>
<organism evidence="1 2">
    <name type="scientific">Lithocarpus litseifolius</name>
    <dbReference type="NCBI Taxonomy" id="425828"/>
    <lineage>
        <taxon>Eukaryota</taxon>
        <taxon>Viridiplantae</taxon>
        <taxon>Streptophyta</taxon>
        <taxon>Embryophyta</taxon>
        <taxon>Tracheophyta</taxon>
        <taxon>Spermatophyta</taxon>
        <taxon>Magnoliopsida</taxon>
        <taxon>eudicotyledons</taxon>
        <taxon>Gunneridae</taxon>
        <taxon>Pentapetalae</taxon>
        <taxon>rosids</taxon>
        <taxon>fabids</taxon>
        <taxon>Fagales</taxon>
        <taxon>Fagaceae</taxon>
        <taxon>Lithocarpus</taxon>
    </lineage>
</organism>
<dbReference type="EMBL" id="JAZDWU010000010">
    <property type="protein sequence ID" value="KAK9989515.1"/>
    <property type="molecule type" value="Genomic_DNA"/>
</dbReference>
<gene>
    <name evidence="1" type="ORF">SO802_029754</name>
</gene>
<keyword evidence="2" id="KW-1185">Reference proteome</keyword>
<comment type="caution">
    <text evidence="1">The sequence shown here is derived from an EMBL/GenBank/DDBJ whole genome shotgun (WGS) entry which is preliminary data.</text>
</comment>
<accession>A0AAW2BX76</accession>
<evidence type="ECO:0000313" key="2">
    <source>
        <dbReference type="Proteomes" id="UP001459277"/>
    </source>
</evidence>
<sequence>MAGSYFPCIQVQDMHIILQTLAPRGNLLIQVSLWEVNLRNRMVCNIISIFLELLGFDDLIGFKSDGEKECHDIDEPSLWYGRRIGFKDDWICREDSPHDCYHVWKQGCVELNTRNQLCFGCADVDYAI</sequence>
<reference evidence="1 2" key="1">
    <citation type="submission" date="2024-01" db="EMBL/GenBank/DDBJ databases">
        <title>A telomere-to-telomere, gap-free genome of sweet tea (Lithocarpus litseifolius).</title>
        <authorList>
            <person name="Zhou J."/>
        </authorList>
    </citation>
    <scope>NUCLEOTIDE SEQUENCE [LARGE SCALE GENOMIC DNA]</scope>
    <source>
        <strain evidence="1">Zhou-2022a</strain>
        <tissue evidence="1">Leaf</tissue>
    </source>
</reference>